<dbReference type="OrthoDB" id="266138at2759"/>
<gene>
    <name evidence="7" type="ORF">CXG81DRAFT_27203</name>
</gene>
<feature type="region of interest" description="Disordered" evidence="6">
    <location>
        <begin position="597"/>
        <end position="637"/>
    </location>
</feature>
<dbReference type="Gene3D" id="3.80.10.10">
    <property type="entry name" value="Ribonuclease Inhibitor"/>
    <property type="match status" value="2"/>
</dbReference>
<feature type="region of interest" description="Disordered" evidence="6">
    <location>
        <begin position="1"/>
        <end position="37"/>
    </location>
</feature>
<sequence>MLAADKPMAAPQASVPAAAESGTRSSDAPPLTDAATDAAAAATDTIASAATDAAADDATTATLNALPLKSFSLRGVDQPLKPFTSGDDYLLWRREGKEYDDHGNLLMTPRLLRLHCKEQKLYQTPSLNDRLYLQYKGFTQIDHLDAYTGLKTLWLQGNGIGKLVNLEAQAATLKCLFAQNNCVESLAAMTPLPALDTLNISHNLLKTLDGVADPLPRLHTLTATHNYLRTLDDVRSLAACAELSVLDLSHNRLDLTDAEIEALINDVLARMPALAVVHLAGNPFVPRVRNYRRRLIAACPRLTHLDERPVFPNERAQVDAWAAGGMDAENAERARQKQDERDRQDRNRLALARLQEEGRRRRRAQYGDAVADAADVEGHGGHGVPPHLVEFRDAMLRNVGIDVPTDGASAAAADGDDTPAPLAAAAAEPDAHMPPPPPLETAQGETGVAADGIDDDDAGVPVRAFRQLRVQPGAASAGVAPSSSAPPAPTTGQAAPAVPAAVSTAMPAEDPIQEVVTPGASRQAADAAAAQQRAFASTATVPTGTPTSETPAAETVDPAAALTATAPSSPLDMSAALGETDDDVLSDGVPAQVVAAAAPSARIADSDDESDAESDADAHEAQHHAETFLSGASASLR</sequence>
<accession>A0A4P9X4Q0</accession>
<organism evidence="7 8">
    <name type="scientific">Caulochytrium protostelioides</name>
    <dbReference type="NCBI Taxonomy" id="1555241"/>
    <lineage>
        <taxon>Eukaryota</taxon>
        <taxon>Fungi</taxon>
        <taxon>Fungi incertae sedis</taxon>
        <taxon>Chytridiomycota</taxon>
        <taxon>Chytridiomycota incertae sedis</taxon>
        <taxon>Chytridiomycetes</taxon>
        <taxon>Caulochytriales</taxon>
        <taxon>Caulochytriaceae</taxon>
        <taxon>Caulochytrium</taxon>
    </lineage>
</organism>
<dbReference type="InterPro" id="IPR032675">
    <property type="entry name" value="LRR_dom_sf"/>
</dbReference>
<proteinExistence type="predicted"/>
<protein>
    <recommendedName>
        <fullName evidence="9">Outer arm dynein light chain 1</fullName>
    </recommendedName>
</protein>
<feature type="compositionally biased region" description="Low complexity" evidence="6">
    <location>
        <begin position="520"/>
        <end position="540"/>
    </location>
</feature>
<dbReference type="Proteomes" id="UP000274922">
    <property type="component" value="Unassembled WGS sequence"/>
</dbReference>
<dbReference type="EMBL" id="ML014237">
    <property type="protein sequence ID" value="RKP00068.1"/>
    <property type="molecule type" value="Genomic_DNA"/>
</dbReference>
<evidence type="ECO:0000256" key="3">
    <source>
        <dbReference type="ARBA" id="ARBA00022737"/>
    </source>
</evidence>
<feature type="region of interest" description="Disordered" evidence="6">
    <location>
        <begin position="407"/>
        <end position="458"/>
    </location>
</feature>
<feature type="compositionally biased region" description="Acidic residues" evidence="6">
    <location>
        <begin position="606"/>
        <end position="615"/>
    </location>
</feature>
<keyword evidence="5" id="KW-0966">Cell projection</keyword>
<reference evidence="8" key="1">
    <citation type="journal article" date="2018" name="Nat. Microbiol.">
        <title>Leveraging single-cell genomics to expand the fungal tree of life.</title>
        <authorList>
            <person name="Ahrendt S.R."/>
            <person name="Quandt C.A."/>
            <person name="Ciobanu D."/>
            <person name="Clum A."/>
            <person name="Salamov A."/>
            <person name="Andreopoulos B."/>
            <person name="Cheng J.F."/>
            <person name="Woyke T."/>
            <person name="Pelin A."/>
            <person name="Henrissat B."/>
            <person name="Reynolds N.K."/>
            <person name="Benny G.L."/>
            <person name="Smith M.E."/>
            <person name="James T.Y."/>
            <person name="Grigoriev I.V."/>
        </authorList>
    </citation>
    <scope>NUCLEOTIDE SEQUENCE [LARGE SCALE GENOMIC DNA]</scope>
    <source>
        <strain evidence="8">ATCC 52028</strain>
    </source>
</reference>
<dbReference type="InterPro" id="IPR050576">
    <property type="entry name" value="Cilia_flagella_integrity"/>
</dbReference>
<evidence type="ECO:0000256" key="1">
    <source>
        <dbReference type="ARBA" id="ARBA00004138"/>
    </source>
</evidence>
<keyword evidence="4" id="KW-0969">Cilium</keyword>
<dbReference type="SUPFAM" id="SSF52075">
    <property type="entry name" value="Outer arm dynein light chain 1"/>
    <property type="match status" value="1"/>
</dbReference>
<feature type="compositionally biased region" description="Polar residues" evidence="6">
    <location>
        <begin position="541"/>
        <end position="550"/>
    </location>
</feature>
<feature type="region of interest" description="Disordered" evidence="6">
    <location>
        <begin position="518"/>
        <end position="556"/>
    </location>
</feature>
<evidence type="ECO:0000256" key="5">
    <source>
        <dbReference type="ARBA" id="ARBA00023273"/>
    </source>
</evidence>
<dbReference type="InterPro" id="IPR001611">
    <property type="entry name" value="Leu-rich_rpt"/>
</dbReference>
<feature type="compositionally biased region" description="Low complexity" evidence="6">
    <location>
        <begin position="407"/>
        <end position="428"/>
    </location>
</feature>
<feature type="region of interest" description="Disordered" evidence="6">
    <location>
        <begin position="323"/>
        <end position="347"/>
    </location>
</feature>
<evidence type="ECO:0000313" key="7">
    <source>
        <dbReference type="EMBL" id="RKP00068.1"/>
    </source>
</evidence>
<dbReference type="PANTHER" id="PTHR45973">
    <property type="entry name" value="PROTEIN PHOSPHATASE 1 REGULATORY SUBUNIT SDS22-RELATED"/>
    <property type="match status" value="1"/>
</dbReference>
<evidence type="ECO:0008006" key="9">
    <source>
        <dbReference type="Google" id="ProtNLM"/>
    </source>
</evidence>
<keyword evidence="2" id="KW-0433">Leucine-rich repeat</keyword>
<dbReference type="PROSITE" id="PS51450">
    <property type="entry name" value="LRR"/>
    <property type="match status" value="1"/>
</dbReference>
<feature type="compositionally biased region" description="Basic and acidic residues" evidence="6">
    <location>
        <begin position="616"/>
        <end position="626"/>
    </location>
</feature>
<feature type="compositionally biased region" description="Low complexity" evidence="6">
    <location>
        <begin position="7"/>
        <end position="19"/>
    </location>
</feature>
<evidence type="ECO:0000256" key="2">
    <source>
        <dbReference type="ARBA" id="ARBA00022614"/>
    </source>
</evidence>
<dbReference type="PANTHER" id="PTHR45973:SF9">
    <property type="entry name" value="LEUCINE-RICH REPEAT-CONTAINING PROTEIN 46"/>
    <property type="match status" value="1"/>
</dbReference>
<keyword evidence="3" id="KW-0677">Repeat</keyword>
<feature type="compositionally biased region" description="Low complexity" evidence="6">
    <location>
        <begin position="490"/>
        <end position="502"/>
    </location>
</feature>
<name>A0A4P9X4Q0_9FUNG</name>
<dbReference type="AlphaFoldDB" id="A0A4P9X4Q0"/>
<evidence type="ECO:0000256" key="6">
    <source>
        <dbReference type="SAM" id="MobiDB-lite"/>
    </source>
</evidence>
<keyword evidence="8" id="KW-1185">Reference proteome</keyword>
<dbReference type="STRING" id="1555241.A0A4P9X4Q0"/>
<evidence type="ECO:0000256" key="4">
    <source>
        <dbReference type="ARBA" id="ARBA00023069"/>
    </source>
</evidence>
<comment type="subcellular location">
    <subcellularLocation>
        <location evidence="1">Cell projection</location>
        <location evidence="1">Cilium</location>
    </subcellularLocation>
</comment>
<feature type="region of interest" description="Disordered" evidence="6">
    <location>
        <begin position="475"/>
        <end position="502"/>
    </location>
</feature>
<feature type="compositionally biased region" description="Basic and acidic residues" evidence="6">
    <location>
        <begin position="330"/>
        <end position="347"/>
    </location>
</feature>
<evidence type="ECO:0000313" key="8">
    <source>
        <dbReference type="Proteomes" id="UP000274922"/>
    </source>
</evidence>